<protein>
    <submittedName>
        <fullName evidence="2">Uncharacterized protein</fullName>
    </submittedName>
</protein>
<sequence>MTVSETEEPVEEEPADEQGEETEEEPADEQGEETEEDLPDIEPDEQADLDGLELDTEAIEEQAAPDDEGGDDSGDETTGTDDPDSEETDETATQPALPDGESWGEQYVTMLALLLGEIAEASDGETGKDAEAIEDLARSPPVEMDDAVDEWLQDAGIGADTSPGTKVAVGTAGLALVVILTETDMAQDAISDIAEDMDLSL</sequence>
<evidence type="ECO:0000256" key="1">
    <source>
        <dbReference type="SAM" id="MobiDB-lite"/>
    </source>
</evidence>
<dbReference type="eggNOG" id="arCOG09040">
    <property type="taxonomic scope" value="Archaea"/>
</dbReference>
<evidence type="ECO:0000313" key="2">
    <source>
        <dbReference type="EMBL" id="ACV46621.1"/>
    </source>
</evidence>
<dbReference type="EMBL" id="CP001688">
    <property type="protein sequence ID" value="ACV46621.1"/>
    <property type="molecule type" value="Genomic_DNA"/>
</dbReference>
<dbReference type="RefSeq" id="WP_012808014.1">
    <property type="nucleotide sequence ID" value="NC_013202.1"/>
</dbReference>
<organism evidence="2 3">
    <name type="scientific">Halomicrobium mukohataei (strain ATCC 700874 / DSM 12286 / JCM 9738 / NCIMB 13541)</name>
    <name type="common">Haloarcula mukohataei</name>
    <dbReference type="NCBI Taxonomy" id="485914"/>
    <lineage>
        <taxon>Archaea</taxon>
        <taxon>Methanobacteriati</taxon>
        <taxon>Methanobacteriota</taxon>
        <taxon>Stenosarchaea group</taxon>
        <taxon>Halobacteria</taxon>
        <taxon>Halobacteriales</taxon>
        <taxon>Haloarculaceae</taxon>
        <taxon>Halomicrobium</taxon>
    </lineage>
</organism>
<dbReference type="Proteomes" id="UP000001746">
    <property type="component" value="Chromosome"/>
</dbReference>
<reference evidence="2 3" key="1">
    <citation type="journal article" date="2009" name="Stand. Genomic Sci.">
        <title>Complete genome sequence of Halomicrobium mukohataei type strain (arg-2).</title>
        <authorList>
            <person name="Tindall B.J."/>
            <person name="Schneider S."/>
            <person name="Lapidus A."/>
            <person name="Copeland A."/>
            <person name="Glavina Del Rio T."/>
            <person name="Nolan M."/>
            <person name="Lucas S."/>
            <person name="Chen F."/>
            <person name="Tice H."/>
            <person name="Cheng J.F."/>
            <person name="Saunders E."/>
            <person name="Bruce D."/>
            <person name="Goodwin L."/>
            <person name="Pitluck S."/>
            <person name="Mikhailova N."/>
            <person name="Pati A."/>
            <person name="Ivanova N."/>
            <person name="Mavrommatis K."/>
            <person name="Chen A."/>
            <person name="Palaniappan K."/>
            <person name="Chain P."/>
            <person name="Land M."/>
            <person name="Hauser L."/>
            <person name="Chang Y.J."/>
            <person name="Jeffries C.D."/>
            <person name="Brettin T."/>
            <person name="Han C."/>
            <person name="Rohde M."/>
            <person name="Goker M."/>
            <person name="Bristow J."/>
            <person name="Eisen J.A."/>
            <person name="Markowitz V."/>
            <person name="Hugenholtz P."/>
            <person name="Klenk H.P."/>
            <person name="Kyrpides N.C."/>
            <person name="Detter J.C."/>
        </authorList>
    </citation>
    <scope>NUCLEOTIDE SEQUENCE [LARGE SCALE GENOMIC DNA]</scope>
    <source>
        <strain evidence="3">ATCC 700874 / DSM 12286 / JCM 9738 / NCIMB 13541</strain>
    </source>
</reference>
<dbReference type="AlphaFoldDB" id="C7NYG0"/>
<dbReference type="KEGG" id="hmu:Hmuk_0487"/>
<feature type="compositionally biased region" description="Acidic residues" evidence="1">
    <location>
        <begin position="1"/>
        <end position="90"/>
    </location>
</feature>
<accession>C7NYG0</accession>
<name>C7NYG0_HALMD</name>
<keyword evidence="3" id="KW-1185">Reference proteome</keyword>
<dbReference type="STRING" id="485914.Hmuk_0487"/>
<dbReference type="HOGENOM" id="CLU_1357877_0_0_2"/>
<feature type="region of interest" description="Disordered" evidence="1">
    <location>
        <begin position="1"/>
        <end position="104"/>
    </location>
</feature>
<gene>
    <name evidence="2" type="ordered locus">Hmuk_0487</name>
</gene>
<dbReference type="GeneID" id="8409986"/>
<proteinExistence type="predicted"/>
<evidence type="ECO:0000313" key="3">
    <source>
        <dbReference type="Proteomes" id="UP000001746"/>
    </source>
</evidence>